<dbReference type="OMA" id="HPHAYEA"/>
<evidence type="ECO:0000313" key="3">
    <source>
        <dbReference type="Proteomes" id="UP000001861"/>
    </source>
</evidence>
<dbReference type="OrthoDB" id="3204502at2759"/>
<dbReference type="GeneID" id="6006015"/>
<reference evidence="2 3" key="1">
    <citation type="journal article" date="2010" name="Proc. Natl. Acad. Sci. U.S.A.">
        <title>Insights into evolution of multicellular fungi from the assembled chromosomes of the mushroom Coprinopsis cinerea (Coprinus cinereus).</title>
        <authorList>
            <person name="Stajich J.E."/>
            <person name="Wilke S.K."/>
            <person name="Ahren D."/>
            <person name="Au C.H."/>
            <person name="Birren B.W."/>
            <person name="Borodovsky M."/>
            <person name="Burns C."/>
            <person name="Canback B."/>
            <person name="Casselton L.A."/>
            <person name="Cheng C.K."/>
            <person name="Deng J."/>
            <person name="Dietrich F.S."/>
            <person name="Fargo D.C."/>
            <person name="Farman M.L."/>
            <person name="Gathman A.C."/>
            <person name="Goldberg J."/>
            <person name="Guigo R."/>
            <person name="Hoegger P.J."/>
            <person name="Hooker J.B."/>
            <person name="Huggins A."/>
            <person name="James T.Y."/>
            <person name="Kamada T."/>
            <person name="Kilaru S."/>
            <person name="Kodira C."/>
            <person name="Kues U."/>
            <person name="Kupfer D."/>
            <person name="Kwan H.S."/>
            <person name="Lomsadze A."/>
            <person name="Li W."/>
            <person name="Lilly W.W."/>
            <person name="Ma L.J."/>
            <person name="Mackey A.J."/>
            <person name="Manning G."/>
            <person name="Martin F."/>
            <person name="Muraguchi H."/>
            <person name="Natvig D.O."/>
            <person name="Palmerini H."/>
            <person name="Ramesh M.A."/>
            <person name="Rehmeyer C.J."/>
            <person name="Roe B.A."/>
            <person name="Shenoy N."/>
            <person name="Stanke M."/>
            <person name="Ter-Hovhannisyan V."/>
            <person name="Tunlid A."/>
            <person name="Velagapudi R."/>
            <person name="Vision T.J."/>
            <person name="Zeng Q."/>
            <person name="Zolan M.E."/>
            <person name="Pukkila P.J."/>
        </authorList>
    </citation>
    <scope>NUCLEOTIDE SEQUENCE [LARGE SCALE GENOMIC DNA]</scope>
    <source>
        <strain evidence="3">Okayama-7 / 130 / ATCC MYA-4618 / FGSC 9003</strain>
    </source>
</reference>
<dbReference type="AlphaFoldDB" id="A8N3X6"/>
<name>A8N3X6_COPC7</name>
<organism evidence="2 3">
    <name type="scientific">Coprinopsis cinerea (strain Okayama-7 / 130 / ATCC MYA-4618 / FGSC 9003)</name>
    <name type="common">Inky cap fungus</name>
    <name type="synonym">Hormographiella aspergillata</name>
    <dbReference type="NCBI Taxonomy" id="240176"/>
    <lineage>
        <taxon>Eukaryota</taxon>
        <taxon>Fungi</taxon>
        <taxon>Dikarya</taxon>
        <taxon>Basidiomycota</taxon>
        <taxon>Agaricomycotina</taxon>
        <taxon>Agaricomycetes</taxon>
        <taxon>Agaricomycetidae</taxon>
        <taxon>Agaricales</taxon>
        <taxon>Agaricineae</taxon>
        <taxon>Psathyrellaceae</taxon>
        <taxon>Coprinopsis</taxon>
    </lineage>
</organism>
<dbReference type="STRING" id="240176.A8N3X6"/>
<evidence type="ECO:0000313" key="2">
    <source>
        <dbReference type="EMBL" id="EAU92215.1"/>
    </source>
</evidence>
<sequence length="270" mass="29410">MPLRSALKVKAQMEQGDADTGTSPFPFASSRILDSPRVHFPPTPTLTTTGLTHAPHVYDRAPILVQPNVCALPERGARMYFVTDGSESVSPSAKECYFQPRRSGPIHSMQQAWADTPGAQSISPLTLSPLARGDLVLGSHSSDSSSSESEGSELGYDHSRLSIRSSPYNDDDDHDTRHAHHKYTDRSPSSYMQTDLTSSPTESSPPCSFSLSLPFHPTRPKSSKSGVKKKKERSLQADWQARRRTLVSSSTASDYDDLCNPALEGCLGGF</sequence>
<gene>
    <name evidence="2" type="ORF">CC1G_10101</name>
</gene>
<keyword evidence="3" id="KW-1185">Reference proteome</keyword>
<feature type="region of interest" description="Disordered" evidence="1">
    <location>
        <begin position="136"/>
        <end position="238"/>
    </location>
</feature>
<feature type="compositionally biased region" description="Basic residues" evidence="1">
    <location>
        <begin position="218"/>
        <end position="232"/>
    </location>
</feature>
<protein>
    <submittedName>
        <fullName evidence="2">Uncharacterized protein</fullName>
    </submittedName>
</protein>
<feature type="compositionally biased region" description="Polar residues" evidence="1">
    <location>
        <begin position="186"/>
        <end position="197"/>
    </location>
</feature>
<dbReference type="KEGG" id="cci:CC1G_10101"/>
<dbReference type="InParanoid" id="A8N3X6"/>
<proteinExistence type="predicted"/>
<evidence type="ECO:0000256" key="1">
    <source>
        <dbReference type="SAM" id="MobiDB-lite"/>
    </source>
</evidence>
<dbReference type="eggNOG" id="ENOG502QYXX">
    <property type="taxonomic scope" value="Eukaryota"/>
</dbReference>
<dbReference type="EMBL" id="AACS02000001">
    <property type="protein sequence ID" value="EAU92215.1"/>
    <property type="molecule type" value="Genomic_DNA"/>
</dbReference>
<feature type="compositionally biased region" description="Low complexity" evidence="1">
    <location>
        <begin position="198"/>
        <end position="216"/>
    </location>
</feature>
<comment type="caution">
    <text evidence="2">The sequence shown here is derived from an EMBL/GenBank/DDBJ whole genome shotgun (WGS) entry which is preliminary data.</text>
</comment>
<dbReference type="Proteomes" id="UP000001861">
    <property type="component" value="Unassembled WGS sequence"/>
</dbReference>
<dbReference type="RefSeq" id="XP_001829571.1">
    <property type="nucleotide sequence ID" value="XM_001829519.2"/>
</dbReference>
<dbReference type="VEuPathDB" id="FungiDB:CC1G_10101"/>
<accession>A8N3X6</accession>
<feature type="compositionally biased region" description="Low complexity" evidence="1">
    <location>
        <begin position="136"/>
        <end position="154"/>
    </location>
</feature>